<sequence length="105" mass="11956">AANLGLRPFFKPLESIPIRGGYLSLLRGLCKHGYSTRHGREAEGHLLEEMLAFLSNIIVRAPQQIRKFVQASYDLLFTRIKSIEDQMTQLEQRSASTNIVNLLEE</sequence>
<dbReference type="Proteomes" id="UP000823775">
    <property type="component" value="Unassembled WGS sequence"/>
</dbReference>
<accession>A0ABS8UL49</accession>
<keyword evidence="2" id="KW-1185">Reference proteome</keyword>
<comment type="caution">
    <text evidence="1">The sequence shown here is derived from an EMBL/GenBank/DDBJ whole genome shotgun (WGS) entry which is preliminary data.</text>
</comment>
<evidence type="ECO:0000313" key="2">
    <source>
        <dbReference type="Proteomes" id="UP000823775"/>
    </source>
</evidence>
<name>A0ABS8UL49_DATST</name>
<feature type="non-terminal residue" evidence="1">
    <location>
        <position position="1"/>
    </location>
</feature>
<protein>
    <submittedName>
        <fullName evidence="1">Uncharacterized protein</fullName>
    </submittedName>
</protein>
<gene>
    <name evidence="1" type="ORF">HAX54_017675</name>
</gene>
<organism evidence="1 2">
    <name type="scientific">Datura stramonium</name>
    <name type="common">Jimsonweed</name>
    <name type="synonym">Common thornapple</name>
    <dbReference type="NCBI Taxonomy" id="4076"/>
    <lineage>
        <taxon>Eukaryota</taxon>
        <taxon>Viridiplantae</taxon>
        <taxon>Streptophyta</taxon>
        <taxon>Embryophyta</taxon>
        <taxon>Tracheophyta</taxon>
        <taxon>Spermatophyta</taxon>
        <taxon>Magnoliopsida</taxon>
        <taxon>eudicotyledons</taxon>
        <taxon>Gunneridae</taxon>
        <taxon>Pentapetalae</taxon>
        <taxon>asterids</taxon>
        <taxon>lamiids</taxon>
        <taxon>Solanales</taxon>
        <taxon>Solanaceae</taxon>
        <taxon>Solanoideae</taxon>
        <taxon>Datureae</taxon>
        <taxon>Datura</taxon>
    </lineage>
</organism>
<evidence type="ECO:0000313" key="1">
    <source>
        <dbReference type="EMBL" id="MCD9559614.1"/>
    </source>
</evidence>
<dbReference type="EMBL" id="JACEIK010002178">
    <property type="protein sequence ID" value="MCD9559614.1"/>
    <property type="molecule type" value="Genomic_DNA"/>
</dbReference>
<reference evidence="1 2" key="1">
    <citation type="journal article" date="2021" name="BMC Genomics">
        <title>Datura genome reveals duplications of psychoactive alkaloid biosynthetic genes and high mutation rate following tissue culture.</title>
        <authorList>
            <person name="Rajewski A."/>
            <person name="Carter-House D."/>
            <person name="Stajich J."/>
            <person name="Litt A."/>
        </authorList>
    </citation>
    <scope>NUCLEOTIDE SEQUENCE [LARGE SCALE GENOMIC DNA]</scope>
    <source>
        <strain evidence="1">AR-01</strain>
    </source>
</reference>
<proteinExistence type="predicted"/>